<proteinExistence type="predicted"/>
<evidence type="ECO:0000313" key="1">
    <source>
        <dbReference type="EMBL" id="APB33665.1"/>
    </source>
</evidence>
<organism evidence="1 2">
    <name type="scientific">Gloeomargarita lithophora Alchichica-D10</name>
    <dbReference type="NCBI Taxonomy" id="1188229"/>
    <lineage>
        <taxon>Bacteria</taxon>
        <taxon>Bacillati</taxon>
        <taxon>Cyanobacteriota</taxon>
        <taxon>Cyanophyceae</taxon>
        <taxon>Gloeomargaritales</taxon>
        <taxon>Gloeomargaritaceae</taxon>
        <taxon>Gloeomargarita</taxon>
    </lineage>
</organism>
<name>A0A1J0ACM0_9CYAN</name>
<dbReference type="AlphaFoldDB" id="A0A1J0ACM0"/>
<reference evidence="1 2" key="1">
    <citation type="submission" date="2016-10" db="EMBL/GenBank/DDBJ databases">
        <title>Description of Gloeomargarita lithophora gen. nov., sp. nov., a thylakoid-bearing basal-branching cyanobacterium with intracellular carbonates, and proposal for Gloeomargaritales ord. nov.</title>
        <authorList>
            <person name="Moreira D."/>
            <person name="Tavera R."/>
            <person name="Benzerara K."/>
            <person name="Skouri-Panet F."/>
            <person name="Couradeau E."/>
            <person name="Gerard E."/>
            <person name="Loussert C."/>
            <person name="Novelo E."/>
            <person name="Zivanovic Y."/>
            <person name="Lopez-Garcia P."/>
        </authorList>
    </citation>
    <scope>NUCLEOTIDE SEQUENCE [LARGE SCALE GENOMIC DNA]</scope>
    <source>
        <strain evidence="1 2">D10</strain>
    </source>
</reference>
<dbReference type="EMBL" id="CP017675">
    <property type="protein sequence ID" value="APB33665.1"/>
    <property type="molecule type" value="Genomic_DNA"/>
</dbReference>
<dbReference type="KEGG" id="glt:GlitD10_1344"/>
<dbReference type="Proteomes" id="UP000180235">
    <property type="component" value="Chromosome"/>
</dbReference>
<evidence type="ECO:0000313" key="2">
    <source>
        <dbReference type="Proteomes" id="UP000180235"/>
    </source>
</evidence>
<sequence length="146" mass="16477">MKRIKYGILVAVGMLGTVLSVPPMYAQAERSIEYQLALLGNEQPTQAVASANSVSRFRTVLDELSLSYRQSREEMGYSTIAMWKKLQEQKVTANLMEMLDGMNLVASGEAGKQDFMRNMTLYYALRSRGMSHKQTLRQMLLLTATK</sequence>
<dbReference type="STRING" id="1188229.GlitD10_1344"/>
<gene>
    <name evidence="1" type="ORF">GlitD10_1344</name>
</gene>
<accession>A0A1J0ACM0</accession>
<protein>
    <submittedName>
        <fullName evidence="1">Uncharacterized protein</fullName>
    </submittedName>
</protein>
<keyword evidence="2" id="KW-1185">Reference proteome</keyword>
<dbReference type="RefSeq" id="WP_157776201.1">
    <property type="nucleotide sequence ID" value="NZ_CP017675.1"/>
</dbReference>